<dbReference type="EC" id="1.1.1.79" evidence="4"/>
<evidence type="ECO:0000313" key="7">
    <source>
        <dbReference type="Proteomes" id="UP001163823"/>
    </source>
</evidence>
<dbReference type="InterPro" id="IPR050223">
    <property type="entry name" value="D-isomer_2-hydroxyacid_DH"/>
</dbReference>
<organism evidence="6 7">
    <name type="scientific">Quillaja saponaria</name>
    <name type="common">Soap bark tree</name>
    <dbReference type="NCBI Taxonomy" id="32244"/>
    <lineage>
        <taxon>Eukaryota</taxon>
        <taxon>Viridiplantae</taxon>
        <taxon>Streptophyta</taxon>
        <taxon>Embryophyta</taxon>
        <taxon>Tracheophyta</taxon>
        <taxon>Spermatophyta</taxon>
        <taxon>Magnoliopsida</taxon>
        <taxon>eudicotyledons</taxon>
        <taxon>Gunneridae</taxon>
        <taxon>Pentapetalae</taxon>
        <taxon>rosids</taxon>
        <taxon>fabids</taxon>
        <taxon>Fabales</taxon>
        <taxon>Quillajaceae</taxon>
        <taxon>Quillaja</taxon>
    </lineage>
</organism>
<dbReference type="PANTHER" id="PTHR10996:SF179">
    <property type="entry name" value="D-ISOMER SPECIFIC 2-HYDROXYACID DEHYDROGENASE FAMILY PROTEIN-RELATED"/>
    <property type="match status" value="1"/>
</dbReference>
<feature type="domain" description="D-isomer specific 2-hydroxyacid dehydrogenase NAD-binding" evidence="5">
    <location>
        <begin position="3"/>
        <end position="118"/>
    </location>
</feature>
<proteinExistence type="predicted"/>
<dbReference type="GO" id="GO:0051287">
    <property type="term" value="F:NAD binding"/>
    <property type="evidence" value="ECO:0007669"/>
    <property type="project" value="InterPro"/>
</dbReference>
<evidence type="ECO:0000313" key="6">
    <source>
        <dbReference type="EMBL" id="KAJ7962265.1"/>
    </source>
</evidence>
<reference evidence="6" key="1">
    <citation type="journal article" date="2023" name="Science">
        <title>Elucidation of the pathway for biosynthesis of saponin adjuvants from the soapbark tree.</title>
        <authorList>
            <person name="Reed J."/>
            <person name="Orme A."/>
            <person name="El-Demerdash A."/>
            <person name="Owen C."/>
            <person name="Martin L.B.B."/>
            <person name="Misra R.C."/>
            <person name="Kikuchi S."/>
            <person name="Rejzek M."/>
            <person name="Martin A.C."/>
            <person name="Harkess A."/>
            <person name="Leebens-Mack J."/>
            <person name="Louveau T."/>
            <person name="Stephenson M.J."/>
            <person name="Osbourn A."/>
        </authorList>
    </citation>
    <scope>NUCLEOTIDE SEQUENCE</scope>
    <source>
        <strain evidence="6">S10</strain>
    </source>
</reference>
<dbReference type="GO" id="GO:0030267">
    <property type="term" value="F:glyoxylate reductase (NADPH) activity"/>
    <property type="evidence" value="ECO:0007669"/>
    <property type="project" value="UniProtKB-EC"/>
</dbReference>
<dbReference type="EMBL" id="JARAOO010000007">
    <property type="protein sequence ID" value="KAJ7962265.1"/>
    <property type="molecule type" value="Genomic_DNA"/>
</dbReference>
<protein>
    <recommendedName>
        <fullName evidence="4">glyoxylate reductase (NADP(+))</fullName>
        <ecNumber evidence="4">1.1.1.79</ecNumber>
    </recommendedName>
</protein>
<gene>
    <name evidence="6" type="ORF">O6P43_017521</name>
</gene>
<dbReference type="FunFam" id="3.40.50.720:FF:000213">
    <property type="entry name" value="Putative 2-hydroxyacid dehydrogenase"/>
    <property type="match status" value="1"/>
</dbReference>
<dbReference type="InterPro" id="IPR006140">
    <property type="entry name" value="D-isomer_DH_NAD-bd"/>
</dbReference>
<evidence type="ECO:0000256" key="4">
    <source>
        <dbReference type="ARBA" id="ARBA00066661"/>
    </source>
</evidence>
<dbReference type="GO" id="GO:0016618">
    <property type="term" value="F:hydroxypyruvate reductase [NAD(P)H] activity"/>
    <property type="evidence" value="ECO:0007669"/>
    <property type="project" value="UniProtKB-ARBA"/>
</dbReference>
<accession>A0AAD7PPL4</accession>
<name>A0AAD7PPL4_QUISA</name>
<evidence type="ECO:0000256" key="1">
    <source>
        <dbReference type="ARBA" id="ARBA00022857"/>
    </source>
</evidence>
<comment type="caution">
    <text evidence="6">The sequence shown here is derived from an EMBL/GenBank/DDBJ whole genome shotgun (WGS) entry which is preliminary data.</text>
</comment>
<evidence type="ECO:0000256" key="3">
    <source>
        <dbReference type="ARBA" id="ARBA00023027"/>
    </source>
</evidence>
<dbReference type="SUPFAM" id="SSF51735">
    <property type="entry name" value="NAD(P)-binding Rossmann-fold domains"/>
    <property type="match status" value="1"/>
</dbReference>
<keyword evidence="1" id="KW-0521">NADP</keyword>
<dbReference type="GO" id="GO:0009853">
    <property type="term" value="P:photorespiration"/>
    <property type="evidence" value="ECO:0007669"/>
    <property type="project" value="UniProtKB-ARBA"/>
</dbReference>
<evidence type="ECO:0000259" key="5">
    <source>
        <dbReference type="Pfam" id="PF02826"/>
    </source>
</evidence>
<keyword evidence="2" id="KW-0560">Oxidoreductase</keyword>
<dbReference type="GO" id="GO:0005829">
    <property type="term" value="C:cytosol"/>
    <property type="evidence" value="ECO:0007669"/>
    <property type="project" value="TreeGrafter"/>
</dbReference>
<dbReference type="AlphaFoldDB" id="A0AAD7PPL4"/>
<dbReference type="InterPro" id="IPR036291">
    <property type="entry name" value="NAD(P)-bd_dom_sf"/>
</dbReference>
<dbReference type="PANTHER" id="PTHR10996">
    <property type="entry name" value="2-HYDROXYACID DEHYDROGENASE-RELATED"/>
    <property type="match status" value="1"/>
</dbReference>
<evidence type="ECO:0000256" key="2">
    <source>
        <dbReference type="ARBA" id="ARBA00023002"/>
    </source>
</evidence>
<dbReference type="KEGG" id="qsa:O6P43_017521"/>
<keyword evidence="7" id="KW-1185">Reference proteome</keyword>
<keyword evidence="3" id="KW-0520">NAD</keyword>
<sequence length="132" mass="14456">MGVGLLIDVLRKISTADRYVRQGVQSGPWDFPLGSKLEGKRVGIVGLGRIGLEVAKRLEAFGCSIFYNSMKEKPFISYPFYSSVVELAANSNALVICCALTEQTCHIINKEVLLALGKKGSHGQYWTRGSCQ</sequence>
<dbReference type="Proteomes" id="UP001163823">
    <property type="component" value="Chromosome 7"/>
</dbReference>
<dbReference type="Pfam" id="PF02826">
    <property type="entry name" value="2-Hacid_dh_C"/>
    <property type="match status" value="1"/>
</dbReference>
<dbReference type="Gene3D" id="3.40.50.720">
    <property type="entry name" value="NAD(P)-binding Rossmann-like Domain"/>
    <property type="match status" value="1"/>
</dbReference>